<organism evidence="1 2">
    <name type="scientific">Aristolochia fimbriata</name>
    <name type="common">White veined hardy Dutchman's pipe vine</name>
    <dbReference type="NCBI Taxonomy" id="158543"/>
    <lineage>
        <taxon>Eukaryota</taxon>
        <taxon>Viridiplantae</taxon>
        <taxon>Streptophyta</taxon>
        <taxon>Embryophyta</taxon>
        <taxon>Tracheophyta</taxon>
        <taxon>Spermatophyta</taxon>
        <taxon>Magnoliopsida</taxon>
        <taxon>Magnoliidae</taxon>
        <taxon>Piperales</taxon>
        <taxon>Aristolochiaceae</taxon>
        <taxon>Aristolochia</taxon>
    </lineage>
</organism>
<sequence length="147" mass="17256">MMYVYTKSLESLGIRKIKEFNIALLLKWRWKLNACLDSQWEIMISRKLGVEEHEQKLGWHPPIQISNLWKQIYKKFEIFRKHKGVLVGDGAKTEFLSDWLDYTRLKNTFPKLFSIARNSSISVKEILNGGPAASINGQTIFRRELKD</sequence>
<comment type="caution">
    <text evidence="1">The sequence shown here is derived from an EMBL/GenBank/DDBJ whole genome shotgun (WGS) entry which is preliminary data.</text>
</comment>
<dbReference type="Proteomes" id="UP000825729">
    <property type="component" value="Unassembled WGS sequence"/>
</dbReference>
<keyword evidence="2" id="KW-1185">Reference proteome</keyword>
<name>A0AAV7ES00_ARIFI</name>
<dbReference type="EMBL" id="JAINDJ010000004">
    <property type="protein sequence ID" value="KAG9451354.1"/>
    <property type="molecule type" value="Genomic_DNA"/>
</dbReference>
<gene>
    <name evidence="1" type="ORF">H6P81_011319</name>
</gene>
<accession>A0AAV7ES00</accession>
<protein>
    <submittedName>
        <fullName evidence="1">Uncharacterized protein</fullName>
    </submittedName>
</protein>
<evidence type="ECO:0000313" key="2">
    <source>
        <dbReference type="Proteomes" id="UP000825729"/>
    </source>
</evidence>
<reference evidence="1 2" key="1">
    <citation type="submission" date="2021-07" db="EMBL/GenBank/DDBJ databases">
        <title>The Aristolochia fimbriata genome: insights into angiosperm evolution, floral development and chemical biosynthesis.</title>
        <authorList>
            <person name="Jiao Y."/>
        </authorList>
    </citation>
    <scope>NUCLEOTIDE SEQUENCE [LARGE SCALE GENOMIC DNA]</scope>
    <source>
        <strain evidence="1">IBCAS-2021</strain>
        <tissue evidence="1">Leaf</tissue>
    </source>
</reference>
<dbReference type="AlphaFoldDB" id="A0AAV7ES00"/>
<proteinExistence type="predicted"/>
<evidence type="ECO:0000313" key="1">
    <source>
        <dbReference type="EMBL" id="KAG9451354.1"/>
    </source>
</evidence>